<dbReference type="SMART" id="SM00220">
    <property type="entry name" value="S_TKc"/>
    <property type="match status" value="1"/>
</dbReference>
<evidence type="ECO:0000256" key="7">
    <source>
        <dbReference type="ARBA" id="ARBA00047899"/>
    </source>
</evidence>
<keyword evidence="10" id="KW-0472">Membrane</keyword>
<dbReference type="CDD" id="cd14014">
    <property type="entry name" value="STKc_PknB_like"/>
    <property type="match status" value="1"/>
</dbReference>
<dbReference type="CDD" id="cd06577">
    <property type="entry name" value="PASTA_pknB"/>
    <property type="match status" value="4"/>
</dbReference>
<dbReference type="NCBIfam" id="NF033483">
    <property type="entry name" value="PknB_PASTA_kin"/>
    <property type="match status" value="1"/>
</dbReference>
<dbReference type="Gene3D" id="3.30.200.20">
    <property type="entry name" value="Phosphorylase Kinase, domain 1"/>
    <property type="match status" value="1"/>
</dbReference>
<comment type="caution">
    <text evidence="13">The sequence shown here is derived from an EMBL/GenBank/DDBJ whole genome shotgun (WGS) entry which is preliminary data.</text>
</comment>
<organism evidence="13 14">
    <name type="scientific">Ornithinimicrobium kibberense</name>
    <dbReference type="NCBI Taxonomy" id="282060"/>
    <lineage>
        <taxon>Bacteria</taxon>
        <taxon>Bacillati</taxon>
        <taxon>Actinomycetota</taxon>
        <taxon>Actinomycetes</taxon>
        <taxon>Micrococcales</taxon>
        <taxon>Ornithinimicrobiaceae</taxon>
        <taxon>Ornithinimicrobium</taxon>
    </lineage>
</organism>
<sequence>MSTSTDHDHVLGRVVDARYRVEDVLATGGMATVYRARDLRLDRPVALKVMRPDLAADEQFVGRFVVEARTAARLSHPHVVPVYDQGRDDGVVFLAMELVEGRTLRDVIDEHAPLSLRAALRLVEPVVQALAAAHEEGLVHRDVKPENVLLGRGGTVKVADFGLARLDVADARTTEVLWGTAAYLAPEQVEHGRADARTDVYAVGLLLLELLTGRKAFPGQDPLRVAYEHVHVGAPRLRDLVPSAPASVEDLLLRASATEPADRPPDAGWLLTELRSLRRSLSDEELDAVPALPPSPPDATVPVAVRAASGPPGTGRTPTDPADATQVMGLQPADATRQITGAPEGHYARTRGNRAPRPARRGARGTDRGATAYPPTAGTDRRRRRGGAAAWVLALLLLVLGAGGAYGFWYLTEGPAVHSAMPTVVGLTEDEARAALDARQLDPVVERDFSEEVPAGTVVSADAAPGSELRHGTDVRLVVSQGPERYAVPRLVGLTVDEATQALEEASLQLGGRTGRFDETVPAGTVLASDPDVGTQQPPGTAVAVVVSDGPAPVDVPDVTGRTEQEARDALTGAGLLVEVSPDRVFDDEVPEGAVVSQSPGPAQVERGTTVRLVLSQGPELVEVPDVVGRQFSTAEEELTGLGLTVVREDVRGGFFGTVREQSVEPGTEVAPGTEVVLAVV</sequence>
<feature type="domain" description="PASTA" evidence="12">
    <location>
        <begin position="414"/>
        <end position="481"/>
    </location>
</feature>
<keyword evidence="5 13" id="KW-0418">Kinase</keyword>
<comment type="catalytic activity">
    <reaction evidence="8">
        <text>L-seryl-[protein] + ATP = O-phospho-L-seryl-[protein] + ADP + H(+)</text>
        <dbReference type="Rhea" id="RHEA:17989"/>
        <dbReference type="Rhea" id="RHEA-COMP:9863"/>
        <dbReference type="Rhea" id="RHEA-COMP:11604"/>
        <dbReference type="ChEBI" id="CHEBI:15378"/>
        <dbReference type="ChEBI" id="CHEBI:29999"/>
        <dbReference type="ChEBI" id="CHEBI:30616"/>
        <dbReference type="ChEBI" id="CHEBI:83421"/>
        <dbReference type="ChEBI" id="CHEBI:456216"/>
        <dbReference type="EC" id="2.7.11.1"/>
    </reaction>
</comment>
<evidence type="ECO:0000256" key="6">
    <source>
        <dbReference type="ARBA" id="ARBA00022840"/>
    </source>
</evidence>
<evidence type="ECO:0000256" key="2">
    <source>
        <dbReference type="ARBA" id="ARBA00022527"/>
    </source>
</evidence>
<evidence type="ECO:0000313" key="14">
    <source>
        <dbReference type="Proteomes" id="UP001589613"/>
    </source>
</evidence>
<dbReference type="EC" id="2.7.11.1" evidence="1"/>
<evidence type="ECO:0000256" key="9">
    <source>
        <dbReference type="SAM" id="MobiDB-lite"/>
    </source>
</evidence>
<name>A0ABV5V394_9MICO</name>
<keyword evidence="3" id="KW-0808">Transferase</keyword>
<dbReference type="InterPro" id="IPR008271">
    <property type="entry name" value="Ser/Thr_kinase_AS"/>
</dbReference>
<dbReference type="Pfam" id="PF00069">
    <property type="entry name" value="Pkinase"/>
    <property type="match status" value="1"/>
</dbReference>
<evidence type="ECO:0000256" key="1">
    <source>
        <dbReference type="ARBA" id="ARBA00012513"/>
    </source>
</evidence>
<dbReference type="Pfam" id="PF03793">
    <property type="entry name" value="PASTA"/>
    <property type="match status" value="4"/>
</dbReference>
<comment type="catalytic activity">
    <reaction evidence="7">
        <text>L-threonyl-[protein] + ATP = O-phospho-L-threonyl-[protein] + ADP + H(+)</text>
        <dbReference type="Rhea" id="RHEA:46608"/>
        <dbReference type="Rhea" id="RHEA-COMP:11060"/>
        <dbReference type="Rhea" id="RHEA-COMP:11605"/>
        <dbReference type="ChEBI" id="CHEBI:15378"/>
        <dbReference type="ChEBI" id="CHEBI:30013"/>
        <dbReference type="ChEBI" id="CHEBI:30616"/>
        <dbReference type="ChEBI" id="CHEBI:61977"/>
        <dbReference type="ChEBI" id="CHEBI:456216"/>
        <dbReference type="EC" id="2.7.11.1"/>
    </reaction>
</comment>
<feature type="domain" description="PASTA" evidence="12">
    <location>
        <begin position="550"/>
        <end position="617"/>
    </location>
</feature>
<keyword evidence="6" id="KW-0067">ATP-binding</keyword>
<evidence type="ECO:0000259" key="12">
    <source>
        <dbReference type="PROSITE" id="PS51178"/>
    </source>
</evidence>
<feature type="transmembrane region" description="Helical" evidence="10">
    <location>
        <begin position="388"/>
        <end position="411"/>
    </location>
</feature>
<feature type="domain" description="PASTA" evidence="12">
    <location>
        <begin position="482"/>
        <end position="549"/>
    </location>
</feature>
<dbReference type="InterPro" id="IPR011009">
    <property type="entry name" value="Kinase-like_dom_sf"/>
</dbReference>
<dbReference type="GO" id="GO:0016301">
    <property type="term" value="F:kinase activity"/>
    <property type="evidence" value="ECO:0007669"/>
    <property type="project" value="UniProtKB-KW"/>
</dbReference>
<dbReference type="Proteomes" id="UP001589613">
    <property type="component" value="Unassembled WGS sequence"/>
</dbReference>
<feature type="compositionally biased region" description="Basic residues" evidence="9">
    <location>
        <begin position="348"/>
        <end position="363"/>
    </location>
</feature>
<keyword evidence="2" id="KW-0723">Serine/threonine-protein kinase</keyword>
<keyword evidence="14" id="KW-1185">Reference proteome</keyword>
<reference evidence="13 14" key="1">
    <citation type="submission" date="2024-09" db="EMBL/GenBank/DDBJ databases">
        <authorList>
            <person name="Sun Q."/>
            <person name="Mori K."/>
        </authorList>
    </citation>
    <scope>NUCLEOTIDE SEQUENCE [LARGE SCALE GENOMIC DNA]</scope>
    <source>
        <strain evidence="13 14">JCM 12763</strain>
    </source>
</reference>
<accession>A0ABV5V394</accession>
<dbReference type="PANTHER" id="PTHR43289">
    <property type="entry name" value="MITOGEN-ACTIVATED PROTEIN KINASE KINASE KINASE 20-RELATED"/>
    <property type="match status" value="1"/>
</dbReference>
<dbReference type="PROSITE" id="PS50011">
    <property type="entry name" value="PROTEIN_KINASE_DOM"/>
    <property type="match status" value="1"/>
</dbReference>
<evidence type="ECO:0000256" key="5">
    <source>
        <dbReference type="ARBA" id="ARBA00022777"/>
    </source>
</evidence>
<keyword evidence="4" id="KW-0547">Nucleotide-binding</keyword>
<protein>
    <recommendedName>
        <fullName evidence="1">non-specific serine/threonine protein kinase</fullName>
        <ecNumber evidence="1">2.7.11.1</ecNumber>
    </recommendedName>
</protein>
<dbReference type="SUPFAM" id="SSF56112">
    <property type="entry name" value="Protein kinase-like (PK-like)"/>
    <property type="match status" value="1"/>
</dbReference>
<dbReference type="InterPro" id="IPR005543">
    <property type="entry name" value="PASTA_dom"/>
</dbReference>
<evidence type="ECO:0000256" key="3">
    <source>
        <dbReference type="ARBA" id="ARBA00022679"/>
    </source>
</evidence>
<evidence type="ECO:0000256" key="8">
    <source>
        <dbReference type="ARBA" id="ARBA00048679"/>
    </source>
</evidence>
<dbReference type="SMART" id="SM00740">
    <property type="entry name" value="PASTA"/>
    <property type="match status" value="4"/>
</dbReference>
<keyword evidence="10" id="KW-0812">Transmembrane</keyword>
<dbReference type="EMBL" id="JBHMAX010000017">
    <property type="protein sequence ID" value="MFB9732271.1"/>
    <property type="molecule type" value="Genomic_DNA"/>
</dbReference>
<dbReference type="Gene3D" id="3.30.10.20">
    <property type="match status" value="4"/>
</dbReference>
<dbReference type="PANTHER" id="PTHR43289:SF34">
    <property type="entry name" value="SERINE_THREONINE-PROTEIN KINASE YBDM-RELATED"/>
    <property type="match status" value="1"/>
</dbReference>
<dbReference type="Gene3D" id="1.10.510.10">
    <property type="entry name" value="Transferase(Phosphotransferase) domain 1"/>
    <property type="match status" value="1"/>
</dbReference>
<dbReference type="PROSITE" id="PS00108">
    <property type="entry name" value="PROTEIN_KINASE_ST"/>
    <property type="match status" value="1"/>
</dbReference>
<evidence type="ECO:0000313" key="13">
    <source>
        <dbReference type="EMBL" id="MFB9732271.1"/>
    </source>
</evidence>
<dbReference type="InterPro" id="IPR000719">
    <property type="entry name" value="Prot_kinase_dom"/>
</dbReference>
<keyword evidence="10" id="KW-1133">Transmembrane helix</keyword>
<evidence type="ECO:0000256" key="4">
    <source>
        <dbReference type="ARBA" id="ARBA00022741"/>
    </source>
</evidence>
<feature type="domain" description="Protein kinase" evidence="11">
    <location>
        <begin position="19"/>
        <end position="275"/>
    </location>
</feature>
<feature type="domain" description="PASTA" evidence="12">
    <location>
        <begin position="618"/>
        <end position="681"/>
    </location>
</feature>
<dbReference type="RefSeq" id="WP_075958917.1">
    <property type="nucleotide sequence ID" value="NZ_JBHMAX010000017.1"/>
</dbReference>
<gene>
    <name evidence="13" type="primary">pknB</name>
    <name evidence="13" type="ORF">ACFFN0_09460</name>
</gene>
<dbReference type="PROSITE" id="PS51178">
    <property type="entry name" value="PASTA"/>
    <property type="match status" value="4"/>
</dbReference>
<evidence type="ECO:0000256" key="10">
    <source>
        <dbReference type="SAM" id="Phobius"/>
    </source>
</evidence>
<feature type="region of interest" description="Disordered" evidence="9">
    <location>
        <begin position="345"/>
        <end position="384"/>
    </location>
</feature>
<dbReference type="SUPFAM" id="SSF54184">
    <property type="entry name" value="Penicillin-binding protein 2x (pbp-2x), c-terminal domain"/>
    <property type="match status" value="1"/>
</dbReference>
<evidence type="ECO:0000259" key="11">
    <source>
        <dbReference type="PROSITE" id="PS50011"/>
    </source>
</evidence>
<proteinExistence type="predicted"/>